<dbReference type="Proteomes" id="UP000237000">
    <property type="component" value="Unassembled WGS sequence"/>
</dbReference>
<accession>A0A2P5FTZ7</accession>
<comment type="caution">
    <text evidence="1">The sequence shown here is derived from an EMBL/GenBank/DDBJ whole genome shotgun (WGS) entry which is preliminary data.</text>
</comment>
<keyword evidence="2" id="KW-1185">Reference proteome</keyword>
<reference evidence="2" key="1">
    <citation type="submission" date="2016-06" db="EMBL/GenBank/DDBJ databases">
        <title>Parallel loss of symbiosis genes in relatives of nitrogen-fixing non-legume Parasponia.</title>
        <authorList>
            <person name="Van Velzen R."/>
            <person name="Holmer R."/>
            <person name="Bu F."/>
            <person name="Rutten L."/>
            <person name="Van Zeijl A."/>
            <person name="Liu W."/>
            <person name="Santuari L."/>
            <person name="Cao Q."/>
            <person name="Sharma T."/>
            <person name="Shen D."/>
            <person name="Roswanjaya Y."/>
            <person name="Wardhani T."/>
            <person name="Kalhor M.S."/>
            <person name="Jansen J."/>
            <person name="Van den Hoogen J."/>
            <person name="Gungor B."/>
            <person name="Hartog M."/>
            <person name="Hontelez J."/>
            <person name="Verver J."/>
            <person name="Yang W.-C."/>
            <person name="Schijlen E."/>
            <person name="Repin R."/>
            <person name="Schilthuizen M."/>
            <person name="Schranz E."/>
            <person name="Heidstra R."/>
            <person name="Miyata K."/>
            <person name="Fedorova E."/>
            <person name="Kohlen W."/>
            <person name="Bisseling T."/>
            <person name="Smit S."/>
            <person name="Geurts R."/>
        </authorList>
    </citation>
    <scope>NUCLEOTIDE SEQUENCE [LARGE SCALE GENOMIC DNA]</scope>
    <source>
        <strain evidence="2">cv. RG33-2</strain>
    </source>
</reference>
<dbReference type="AlphaFoldDB" id="A0A2P5FTZ7"/>
<evidence type="ECO:0000313" key="2">
    <source>
        <dbReference type="Proteomes" id="UP000237000"/>
    </source>
</evidence>
<dbReference type="EMBL" id="JXTC01000009">
    <property type="protein sequence ID" value="POO01247.1"/>
    <property type="molecule type" value="Genomic_DNA"/>
</dbReference>
<proteinExistence type="predicted"/>
<sequence length="67" mass="7495">MWTLHSPQVQSSKGQLMLSWQNAIVREALQLPLVLNIHVKWVELDASSIVDAIDSLSRLSTVKVLLS</sequence>
<evidence type="ECO:0000313" key="1">
    <source>
        <dbReference type="EMBL" id="POO01247.1"/>
    </source>
</evidence>
<name>A0A2P5FTZ7_TREOI</name>
<protein>
    <submittedName>
        <fullName evidence="1">Uncharacterized protein</fullName>
    </submittedName>
</protein>
<dbReference type="InParanoid" id="A0A2P5FTZ7"/>
<organism evidence="1 2">
    <name type="scientific">Trema orientale</name>
    <name type="common">Charcoal tree</name>
    <name type="synonym">Celtis orientalis</name>
    <dbReference type="NCBI Taxonomy" id="63057"/>
    <lineage>
        <taxon>Eukaryota</taxon>
        <taxon>Viridiplantae</taxon>
        <taxon>Streptophyta</taxon>
        <taxon>Embryophyta</taxon>
        <taxon>Tracheophyta</taxon>
        <taxon>Spermatophyta</taxon>
        <taxon>Magnoliopsida</taxon>
        <taxon>eudicotyledons</taxon>
        <taxon>Gunneridae</taxon>
        <taxon>Pentapetalae</taxon>
        <taxon>rosids</taxon>
        <taxon>fabids</taxon>
        <taxon>Rosales</taxon>
        <taxon>Cannabaceae</taxon>
        <taxon>Trema</taxon>
    </lineage>
</organism>
<gene>
    <name evidence="1" type="ORF">TorRG33x02_030010</name>
</gene>